<dbReference type="Gene3D" id="3.40.50.720">
    <property type="entry name" value="NAD(P)-binding Rossmann-like Domain"/>
    <property type="match status" value="1"/>
</dbReference>
<feature type="domain" description="Gfo/Idh/MocA-like oxidoreductase N-terminal" evidence="2">
    <location>
        <begin position="6"/>
        <end position="128"/>
    </location>
</feature>
<dbReference type="RefSeq" id="WP_145379448.1">
    <property type="nucleotide sequence ID" value="NZ_CP036276.1"/>
</dbReference>
<accession>A0A517ZWJ3</accession>
<organism evidence="4 5">
    <name type="scientific">Symmachiella dynata</name>
    <dbReference type="NCBI Taxonomy" id="2527995"/>
    <lineage>
        <taxon>Bacteria</taxon>
        <taxon>Pseudomonadati</taxon>
        <taxon>Planctomycetota</taxon>
        <taxon>Planctomycetia</taxon>
        <taxon>Planctomycetales</taxon>
        <taxon>Planctomycetaceae</taxon>
        <taxon>Symmachiella</taxon>
    </lineage>
</organism>
<dbReference type="PANTHER" id="PTHR43818">
    <property type="entry name" value="BCDNA.GH03377"/>
    <property type="match status" value="1"/>
</dbReference>
<dbReference type="Pfam" id="PF22725">
    <property type="entry name" value="GFO_IDH_MocA_C3"/>
    <property type="match status" value="1"/>
</dbReference>
<keyword evidence="1 4" id="KW-0560">Oxidoreductase</keyword>
<dbReference type="GO" id="GO:0016491">
    <property type="term" value="F:oxidoreductase activity"/>
    <property type="evidence" value="ECO:0007669"/>
    <property type="project" value="UniProtKB-KW"/>
</dbReference>
<dbReference type="AlphaFoldDB" id="A0A517ZWJ3"/>
<dbReference type="EC" id="1.-.-.-" evidence="4"/>
<dbReference type="InterPro" id="IPR000683">
    <property type="entry name" value="Gfo/Idh/MocA-like_OxRdtase_N"/>
</dbReference>
<proteinExistence type="predicted"/>
<dbReference type="GO" id="GO:0000166">
    <property type="term" value="F:nucleotide binding"/>
    <property type="evidence" value="ECO:0007669"/>
    <property type="project" value="InterPro"/>
</dbReference>
<dbReference type="PANTHER" id="PTHR43818:SF11">
    <property type="entry name" value="BCDNA.GH03377"/>
    <property type="match status" value="1"/>
</dbReference>
<dbReference type="InterPro" id="IPR050463">
    <property type="entry name" value="Gfo/Idh/MocA_oxidrdct_glycsds"/>
</dbReference>
<evidence type="ECO:0000259" key="2">
    <source>
        <dbReference type="Pfam" id="PF01408"/>
    </source>
</evidence>
<gene>
    <name evidence="4" type="primary">yvaA_2</name>
    <name evidence="4" type="ORF">Mal52_53950</name>
</gene>
<dbReference type="SUPFAM" id="SSF51735">
    <property type="entry name" value="NAD(P)-binding Rossmann-fold domains"/>
    <property type="match status" value="1"/>
</dbReference>
<dbReference type="Pfam" id="PF01408">
    <property type="entry name" value="GFO_IDH_MocA"/>
    <property type="match status" value="1"/>
</dbReference>
<dbReference type="SUPFAM" id="SSF55347">
    <property type="entry name" value="Glyceraldehyde-3-phosphate dehydrogenase-like, C-terminal domain"/>
    <property type="match status" value="1"/>
</dbReference>
<sequence length="368" mass="39785">MAEQYRVAIIGSTGRGNYGHGLDTVWHEIPQTEVVAVADDNAEGLAAAIKKTGAAKGYADYAQMLKQEQPDIVAIGPRWIDRHHEMVLACTEVGAHMYMEKPFCRTMAEADEMVKAVEATHVKLAIAHQSRYSPVLTAIQKMIAEDKLGTLLEIRARGKEDRRGGAEDLWVLGTHVLDLMRALAGDARSCNARMTNKGQPVTKADVTPGGEGLGPLAGDGLSATYVFDNNVNGYFSSYRNQAGNPRRFGLQIFGSKGIAELFTGYLVPGYYLPDSSWSPGRSGAQWVPITSNGPGKPESLDGGNLHSGNVAAVEDLIAAIEEDRLPLGNIYNAAGATEMIHAVFESHRQKGPVEFPLKNRDHALTMLD</sequence>
<evidence type="ECO:0000256" key="1">
    <source>
        <dbReference type="ARBA" id="ARBA00023002"/>
    </source>
</evidence>
<feature type="domain" description="GFO/IDH/MocA-like oxidoreductase" evidence="3">
    <location>
        <begin position="138"/>
        <end position="259"/>
    </location>
</feature>
<reference evidence="4 5" key="1">
    <citation type="submission" date="2019-02" db="EMBL/GenBank/DDBJ databases">
        <title>Deep-cultivation of Planctomycetes and their phenomic and genomic characterization uncovers novel biology.</title>
        <authorList>
            <person name="Wiegand S."/>
            <person name="Jogler M."/>
            <person name="Boedeker C."/>
            <person name="Pinto D."/>
            <person name="Vollmers J."/>
            <person name="Rivas-Marin E."/>
            <person name="Kohn T."/>
            <person name="Peeters S.H."/>
            <person name="Heuer A."/>
            <person name="Rast P."/>
            <person name="Oberbeckmann S."/>
            <person name="Bunk B."/>
            <person name="Jeske O."/>
            <person name="Meyerdierks A."/>
            <person name="Storesund J.E."/>
            <person name="Kallscheuer N."/>
            <person name="Luecker S."/>
            <person name="Lage O.M."/>
            <person name="Pohl T."/>
            <person name="Merkel B.J."/>
            <person name="Hornburger P."/>
            <person name="Mueller R.-W."/>
            <person name="Bruemmer F."/>
            <person name="Labrenz M."/>
            <person name="Spormann A.M."/>
            <person name="Op den Camp H."/>
            <person name="Overmann J."/>
            <person name="Amann R."/>
            <person name="Jetten M.S.M."/>
            <person name="Mascher T."/>
            <person name="Medema M.H."/>
            <person name="Devos D.P."/>
            <person name="Kaster A.-K."/>
            <person name="Ovreas L."/>
            <person name="Rohde M."/>
            <person name="Galperin M.Y."/>
            <person name="Jogler C."/>
        </authorList>
    </citation>
    <scope>NUCLEOTIDE SEQUENCE [LARGE SCALE GENOMIC DNA]</scope>
    <source>
        <strain evidence="4 5">Mal52</strain>
    </source>
</reference>
<dbReference type="EMBL" id="CP036276">
    <property type="protein sequence ID" value="QDU46872.1"/>
    <property type="molecule type" value="Genomic_DNA"/>
</dbReference>
<dbReference type="KEGG" id="sdyn:Mal52_53950"/>
<dbReference type="Proteomes" id="UP000319383">
    <property type="component" value="Chromosome"/>
</dbReference>
<keyword evidence="5" id="KW-1185">Reference proteome</keyword>
<evidence type="ECO:0000259" key="3">
    <source>
        <dbReference type="Pfam" id="PF22725"/>
    </source>
</evidence>
<evidence type="ECO:0000313" key="4">
    <source>
        <dbReference type="EMBL" id="QDU46872.1"/>
    </source>
</evidence>
<dbReference type="InterPro" id="IPR036291">
    <property type="entry name" value="NAD(P)-bd_dom_sf"/>
</dbReference>
<protein>
    <submittedName>
        <fullName evidence="4">Putative oxidoreductase YvaA</fullName>
        <ecNumber evidence="4">1.-.-.-</ecNumber>
    </submittedName>
</protein>
<name>A0A517ZWJ3_9PLAN</name>
<dbReference type="Gene3D" id="3.30.360.10">
    <property type="entry name" value="Dihydrodipicolinate Reductase, domain 2"/>
    <property type="match status" value="1"/>
</dbReference>
<evidence type="ECO:0000313" key="5">
    <source>
        <dbReference type="Proteomes" id="UP000319383"/>
    </source>
</evidence>
<dbReference type="InterPro" id="IPR055170">
    <property type="entry name" value="GFO_IDH_MocA-like_dom"/>
</dbReference>